<proteinExistence type="predicted"/>
<sequence length="76" mass="8192">MNLDHSADIESKTENLSICRLCADVAVVIWDIPGPARTTTKCTFEMPVQPVPPLLSVGIPLENGGPAHVLGHAYRQ</sequence>
<dbReference type="EMBL" id="ASXJ01000180">
    <property type="protein sequence ID" value="ERM01293.1"/>
    <property type="molecule type" value="Genomic_DNA"/>
</dbReference>
<protein>
    <submittedName>
        <fullName evidence="1">Uncharacterized protein</fullName>
    </submittedName>
</protein>
<dbReference type="Proteomes" id="UP000016842">
    <property type="component" value="Unassembled WGS sequence"/>
</dbReference>
<comment type="caution">
    <text evidence="1">The sequence shown here is derived from an EMBL/GenBank/DDBJ whole genome shotgun (WGS) entry which is preliminary data.</text>
</comment>
<evidence type="ECO:0000313" key="1">
    <source>
        <dbReference type="EMBL" id="ERM01293.1"/>
    </source>
</evidence>
<dbReference type="PATRIC" id="fig|1337887.3.peg.3216"/>
<organism evidence="1 2">
    <name type="scientific">Brucella intermedia 229E</name>
    <dbReference type="NCBI Taxonomy" id="1337887"/>
    <lineage>
        <taxon>Bacteria</taxon>
        <taxon>Pseudomonadati</taxon>
        <taxon>Pseudomonadota</taxon>
        <taxon>Alphaproteobacteria</taxon>
        <taxon>Hyphomicrobiales</taxon>
        <taxon>Brucellaceae</taxon>
        <taxon>Brucella/Ochrobactrum group</taxon>
        <taxon>Brucella</taxon>
    </lineage>
</organism>
<reference evidence="1 2" key="1">
    <citation type="journal article" date="2014" name="FEMS Microbiol. Lett.">
        <title>Genome sequencing analysis reveals virulence-related gene content of Ochrobactrum intermedium strain 229E, a urease-positive strain isolated from the human gastric niche.</title>
        <authorList>
            <person name="Kulkarni G.J."/>
            <person name="Shetty S."/>
            <person name="Dharne M.S."/>
            <person name="Shouche Y.S."/>
        </authorList>
    </citation>
    <scope>NUCLEOTIDE SEQUENCE [LARGE SCALE GENOMIC DNA]</scope>
    <source>
        <strain evidence="1 2">229E</strain>
    </source>
</reference>
<gene>
    <name evidence="1" type="ORF">Q644_22410</name>
</gene>
<accession>U4V8D3</accession>
<dbReference type="AlphaFoldDB" id="U4V8D3"/>
<evidence type="ECO:0000313" key="2">
    <source>
        <dbReference type="Proteomes" id="UP000016842"/>
    </source>
</evidence>
<name>U4V8D3_9HYPH</name>